<reference evidence="4" key="2">
    <citation type="submission" date="2018-12" db="EMBL/GenBank/DDBJ databases">
        <title>Maribacter lutimaris sp. nov., isolated from marine sediment.</title>
        <authorList>
            <person name="Kim K.K."/>
        </authorList>
    </citation>
    <scope>NUCLEOTIDE SEQUENCE [LARGE SCALE GENOMIC DNA]</scope>
    <source>
        <strain evidence="4">PoM-212</strain>
    </source>
</reference>
<dbReference type="OrthoDB" id="9788959at2"/>
<sequence length="281" mass="32111">MKKIILPTDFSENAWNAIFTALKIYADVKCHFYIVNAYEPGVLKPLGTEGHKRLDVIYDSLSQHSEKELAEIHTYLDKNHTNLQHSFETVSMENTFEEAMEILASEKDADLIIMGTQGATGAKQVFLGSNTVKVLKKLPNIPILAVPDSFNFQKLKTVLFSTDYMKGYDKFELDSLLELVNIWNAKIEIIHVTEEFTLNETQKTNKNILEERLSGLEFTFTDLPFNSSTAYTIAQYTNNRTSDILGIIRHQHTFWEKIIGEPVVKKLAFNSEIPLLFLPEK</sequence>
<organism evidence="3 4">
    <name type="scientific">Maribacter algicola</name>
    <dbReference type="NCBI Taxonomy" id="2498892"/>
    <lineage>
        <taxon>Bacteria</taxon>
        <taxon>Pseudomonadati</taxon>
        <taxon>Bacteroidota</taxon>
        <taxon>Flavobacteriia</taxon>
        <taxon>Flavobacteriales</taxon>
        <taxon>Flavobacteriaceae</taxon>
        <taxon>Maribacter</taxon>
    </lineage>
</organism>
<reference evidence="4" key="1">
    <citation type="submission" date="2018-08" db="EMBL/GenBank/DDBJ databases">
        <authorList>
            <person name="Khan S.A."/>
            <person name="J S.E."/>
        </authorList>
    </citation>
    <scope>NUCLEOTIDE SEQUENCE [LARGE SCALE GENOMIC DNA]</scope>
    <source>
        <strain evidence="4">PoM-212</strain>
    </source>
</reference>
<dbReference type="Proteomes" id="UP000286990">
    <property type="component" value="Unassembled WGS sequence"/>
</dbReference>
<dbReference type="EMBL" id="QUSX01000001">
    <property type="protein sequence ID" value="RRQ50657.1"/>
    <property type="molecule type" value="Genomic_DNA"/>
</dbReference>
<gene>
    <name evidence="3" type="ORF">DZC72_09035</name>
</gene>
<dbReference type="PRINTS" id="PR01438">
    <property type="entry name" value="UNVRSLSTRESS"/>
</dbReference>
<dbReference type="InterPro" id="IPR006016">
    <property type="entry name" value="UspA"/>
</dbReference>
<dbReference type="PANTHER" id="PTHR46268">
    <property type="entry name" value="STRESS RESPONSE PROTEIN NHAX"/>
    <property type="match status" value="1"/>
</dbReference>
<comment type="similarity">
    <text evidence="1">Belongs to the universal stress protein A family.</text>
</comment>
<dbReference type="SUPFAM" id="SSF52402">
    <property type="entry name" value="Adenine nucleotide alpha hydrolases-like"/>
    <property type="match status" value="2"/>
</dbReference>
<evidence type="ECO:0000259" key="2">
    <source>
        <dbReference type="Pfam" id="PF00582"/>
    </source>
</evidence>
<dbReference type="Pfam" id="PF00582">
    <property type="entry name" value="Usp"/>
    <property type="match status" value="1"/>
</dbReference>
<keyword evidence="4" id="KW-1185">Reference proteome</keyword>
<dbReference type="PANTHER" id="PTHR46268:SF6">
    <property type="entry name" value="UNIVERSAL STRESS PROTEIN UP12"/>
    <property type="match status" value="1"/>
</dbReference>
<dbReference type="RefSeq" id="WP_125222479.1">
    <property type="nucleotide sequence ID" value="NZ_QUSX01000001.1"/>
</dbReference>
<dbReference type="Gene3D" id="3.40.50.12370">
    <property type="match status" value="1"/>
</dbReference>
<dbReference type="AlphaFoldDB" id="A0A426RNU3"/>
<protein>
    <submittedName>
        <fullName evidence="3">Universal stress protein</fullName>
    </submittedName>
</protein>
<dbReference type="CDD" id="cd00293">
    <property type="entry name" value="USP-like"/>
    <property type="match status" value="1"/>
</dbReference>
<evidence type="ECO:0000256" key="1">
    <source>
        <dbReference type="ARBA" id="ARBA00008791"/>
    </source>
</evidence>
<name>A0A426RNU3_9FLAO</name>
<proteinExistence type="inferred from homology"/>
<comment type="caution">
    <text evidence="3">The sequence shown here is derived from an EMBL/GenBank/DDBJ whole genome shotgun (WGS) entry which is preliminary data.</text>
</comment>
<evidence type="ECO:0000313" key="4">
    <source>
        <dbReference type="Proteomes" id="UP000286990"/>
    </source>
</evidence>
<accession>A0A426RNU3</accession>
<dbReference type="InterPro" id="IPR006015">
    <property type="entry name" value="Universal_stress_UspA"/>
</dbReference>
<evidence type="ECO:0000313" key="3">
    <source>
        <dbReference type="EMBL" id="RRQ50657.1"/>
    </source>
</evidence>
<feature type="domain" description="UspA" evidence="2">
    <location>
        <begin position="1"/>
        <end position="146"/>
    </location>
</feature>